<proteinExistence type="predicted"/>
<comment type="caution">
    <text evidence="1">The sequence shown here is derived from an EMBL/GenBank/DDBJ whole genome shotgun (WGS) entry which is preliminary data.</text>
</comment>
<evidence type="ECO:0000313" key="1">
    <source>
        <dbReference type="EMBL" id="KAI3723285.1"/>
    </source>
</evidence>
<evidence type="ECO:0000313" key="2">
    <source>
        <dbReference type="Proteomes" id="UP001055811"/>
    </source>
</evidence>
<name>A0ACB9BMQ4_CICIN</name>
<sequence>MEENSHDASANDVSALEKALERSLIPIKVDSSVEEVQESHWDYRKEIEVICMVEESRVEEEHVHGNSEGINAMESECGNPSLDLKNSASIPEVCAKVNDWSSASLEVDKTVEIGKEIGFEIEPHNPILQEIMGDSRGNGDKTTLK</sequence>
<protein>
    <submittedName>
        <fullName evidence="1">Uncharacterized protein</fullName>
    </submittedName>
</protein>
<keyword evidence="2" id="KW-1185">Reference proteome</keyword>
<reference evidence="1 2" key="2">
    <citation type="journal article" date="2022" name="Mol. Ecol. Resour.">
        <title>The genomes of chicory, endive, great burdock and yacon provide insights into Asteraceae paleo-polyploidization history and plant inulin production.</title>
        <authorList>
            <person name="Fan W."/>
            <person name="Wang S."/>
            <person name="Wang H."/>
            <person name="Wang A."/>
            <person name="Jiang F."/>
            <person name="Liu H."/>
            <person name="Zhao H."/>
            <person name="Xu D."/>
            <person name="Zhang Y."/>
        </authorList>
    </citation>
    <scope>NUCLEOTIDE SEQUENCE [LARGE SCALE GENOMIC DNA]</scope>
    <source>
        <strain evidence="2">cv. Punajuju</strain>
        <tissue evidence="1">Leaves</tissue>
    </source>
</reference>
<gene>
    <name evidence="1" type="ORF">L2E82_34760</name>
</gene>
<dbReference type="Proteomes" id="UP001055811">
    <property type="component" value="Linkage Group LG06"/>
</dbReference>
<accession>A0ACB9BMQ4</accession>
<reference evidence="2" key="1">
    <citation type="journal article" date="2022" name="Mol. Ecol. Resour.">
        <title>The genomes of chicory, endive, great burdock and yacon provide insights into Asteraceae palaeo-polyploidization history and plant inulin production.</title>
        <authorList>
            <person name="Fan W."/>
            <person name="Wang S."/>
            <person name="Wang H."/>
            <person name="Wang A."/>
            <person name="Jiang F."/>
            <person name="Liu H."/>
            <person name="Zhao H."/>
            <person name="Xu D."/>
            <person name="Zhang Y."/>
        </authorList>
    </citation>
    <scope>NUCLEOTIDE SEQUENCE [LARGE SCALE GENOMIC DNA]</scope>
    <source>
        <strain evidence="2">cv. Punajuju</strain>
    </source>
</reference>
<dbReference type="EMBL" id="CM042014">
    <property type="protein sequence ID" value="KAI3723285.1"/>
    <property type="molecule type" value="Genomic_DNA"/>
</dbReference>
<organism evidence="1 2">
    <name type="scientific">Cichorium intybus</name>
    <name type="common">Chicory</name>
    <dbReference type="NCBI Taxonomy" id="13427"/>
    <lineage>
        <taxon>Eukaryota</taxon>
        <taxon>Viridiplantae</taxon>
        <taxon>Streptophyta</taxon>
        <taxon>Embryophyta</taxon>
        <taxon>Tracheophyta</taxon>
        <taxon>Spermatophyta</taxon>
        <taxon>Magnoliopsida</taxon>
        <taxon>eudicotyledons</taxon>
        <taxon>Gunneridae</taxon>
        <taxon>Pentapetalae</taxon>
        <taxon>asterids</taxon>
        <taxon>campanulids</taxon>
        <taxon>Asterales</taxon>
        <taxon>Asteraceae</taxon>
        <taxon>Cichorioideae</taxon>
        <taxon>Cichorieae</taxon>
        <taxon>Cichoriinae</taxon>
        <taxon>Cichorium</taxon>
    </lineage>
</organism>